<keyword evidence="13" id="KW-1185">Reference proteome</keyword>
<dbReference type="InterPro" id="IPR046357">
    <property type="entry name" value="PPIase_dom_sf"/>
</dbReference>
<dbReference type="PROSITE" id="PS50059">
    <property type="entry name" value="FKBP_PPIASE"/>
    <property type="match status" value="1"/>
</dbReference>
<evidence type="ECO:0000256" key="8">
    <source>
        <dbReference type="ARBA" id="ARBA00037071"/>
    </source>
</evidence>
<dbReference type="STRING" id="1920490.GCA_001895925_04855"/>
<reference evidence="12 13" key="1">
    <citation type="submission" date="2018-02" db="EMBL/GenBank/DDBJ databases">
        <authorList>
            <person name="Cohen D.B."/>
            <person name="Kent A.D."/>
        </authorList>
    </citation>
    <scope>NUCLEOTIDE SEQUENCE [LARGE SCALE GENOMIC DNA]</scope>
    <source>
        <strain evidence="12 13">ULC007</strain>
    </source>
</reference>
<proteinExistence type="inferred from homology"/>
<comment type="function">
    <text evidence="8">Also involved in hydrogenase metallocenter assembly, probably by participating in the nickel insertion step. This function in hydrogenase biosynthesis requires chaperone activity and the presence of the metal-binding domain, but not PPIase activity.</text>
</comment>
<dbReference type="SUPFAM" id="SSF54534">
    <property type="entry name" value="FKBP-like"/>
    <property type="match status" value="1"/>
</dbReference>
<evidence type="ECO:0000313" key="12">
    <source>
        <dbReference type="EMBL" id="PSB18998.1"/>
    </source>
</evidence>
<comment type="similarity">
    <text evidence="3 10">Belongs to the FKBP-type PPIase family.</text>
</comment>
<keyword evidence="7 9" id="KW-0413">Isomerase</keyword>
<dbReference type="EC" id="5.2.1.8" evidence="10"/>
<comment type="catalytic activity">
    <reaction evidence="1 9 10">
        <text>[protein]-peptidylproline (omega=180) = [protein]-peptidylproline (omega=0)</text>
        <dbReference type="Rhea" id="RHEA:16237"/>
        <dbReference type="Rhea" id="RHEA-COMP:10747"/>
        <dbReference type="Rhea" id="RHEA-COMP:10748"/>
        <dbReference type="ChEBI" id="CHEBI:83833"/>
        <dbReference type="ChEBI" id="CHEBI:83834"/>
        <dbReference type="EC" id="5.2.1.8"/>
    </reaction>
</comment>
<evidence type="ECO:0000256" key="3">
    <source>
        <dbReference type="ARBA" id="ARBA00006577"/>
    </source>
</evidence>
<sequence>MAHAQQGDKVRVHYTGKLDDGTVFDSSTEGEPLEFTIGEGNIIPGFEIAVVGMSPGDSKTETIPIEQAYGPHREEMVLVVDRAQMPAELAPEVGQQLQIQQPSGEAIPVVITDISDSEVTLDANHPLAGEDLVFEIQLVEIA</sequence>
<evidence type="ECO:0000256" key="2">
    <source>
        <dbReference type="ARBA" id="ARBA00004496"/>
    </source>
</evidence>
<dbReference type="OrthoDB" id="280278at2"/>
<dbReference type="Proteomes" id="UP000238634">
    <property type="component" value="Unassembled WGS sequence"/>
</dbReference>
<reference evidence="12 13" key="2">
    <citation type="submission" date="2018-03" db="EMBL/GenBank/DDBJ databases">
        <title>The ancient ancestry and fast evolution of plastids.</title>
        <authorList>
            <person name="Moore K.R."/>
            <person name="Magnabosco C."/>
            <person name="Momper L."/>
            <person name="Gold D.A."/>
            <person name="Bosak T."/>
            <person name="Fournier G.P."/>
        </authorList>
    </citation>
    <scope>NUCLEOTIDE SEQUENCE [LARGE SCALE GENOMIC DNA]</scope>
    <source>
        <strain evidence="12 13">ULC007</strain>
    </source>
</reference>
<evidence type="ECO:0000259" key="11">
    <source>
        <dbReference type="PROSITE" id="PS50059"/>
    </source>
</evidence>
<dbReference type="InterPro" id="IPR001179">
    <property type="entry name" value="PPIase_FKBP_dom"/>
</dbReference>
<evidence type="ECO:0000256" key="10">
    <source>
        <dbReference type="RuleBase" id="RU003915"/>
    </source>
</evidence>
<dbReference type="AlphaFoldDB" id="A0A2T1DET9"/>
<evidence type="ECO:0000256" key="6">
    <source>
        <dbReference type="ARBA" id="ARBA00023186"/>
    </source>
</evidence>
<name>A0A2T1DET9_9CYAN</name>
<dbReference type="GO" id="GO:0042026">
    <property type="term" value="P:protein refolding"/>
    <property type="evidence" value="ECO:0007669"/>
    <property type="project" value="UniProtKB-ARBA"/>
</dbReference>
<protein>
    <recommendedName>
        <fullName evidence="10">Peptidyl-prolyl cis-trans isomerase</fullName>
        <ecNumber evidence="10">5.2.1.8</ecNumber>
    </recommendedName>
</protein>
<evidence type="ECO:0000256" key="5">
    <source>
        <dbReference type="ARBA" id="ARBA00023110"/>
    </source>
</evidence>
<keyword evidence="4" id="KW-0963">Cytoplasm</keyword>
<dbReference type="GO" id="GO:0005737">
    <property type="term" value="C:cytoplasm"/>
    <property type="evidence" value="ECO:0007669"/>
    <property type="project" value="UniProtKB-SubCell"/>
</dbReference>
<evidence type="ECO:0000313" key="13">
    <source>
        <dbReference type="Proteomes" id="UP000238634"/>
    </source>
</evidence>
<evidence type="ECO:0000256" key="9">
    <source>
        <dbReference type="PROSITE-ProRule" id="PRU00277"/>
    </source>
</evidence>
<evidence type="ECO:0000256" key="7">
    <source>
        <dbReference type="ARBA" id="ARBA00023235"/>
    </source>
</evidence>
<dbReference type="EMBL" id="PVWG01000013">
    <property type="protein sequence ID" value="PSB18998.1"/>
    <property type="molecule type" value="Genomic_DNA"/>
</dbReference>
<keyword evidence="5 9" id="KW-0697">Rotamase</keyword>
<keyword evidence="6" id="KW-0143">Chaperone</keyword>
<accession>A0A2T1DET9</accession>
<evidence type="ECO:0000256" key="1">
    <source>
        <dbReference type="ARBA" id="ARBA00000971"/>
    </source>
</evidence>
<feature type="domain" description="PPIase FKBP-type" evidence="11">
    <location>
        <begin position="7"/>
        <end position="86"/>
    </location>
</feature>
<gene>
    <name evidence="12" type="ORF">C7B65_13360</name>
</gene>
<dbReference type="Pfam" id="PF00254">
    <property type="entry name" value="FKBP_C"/>
    <property type="match status" value="1"/>
</dbReference>
<dbReference type="Gene3D" id="3.10.50.40">
    <property type="match status" value="1"/>
</dbReference>
<dbReference type="PANTHER" id="PTHR47861:SF3">
    <property type="entry name" value="FKBP-TYPE PEPTIDYL-PROLYL CIS-TRANS ISOMERASE SLYD"/>
    <property type="match status" value="1"/>
</dbReference>
<comment type="caution">
    <text evidence="12">The sequence shown here is derived from an EMBL/GenBank/DDBJ whole genome shotgun (WGS) entry which is preliminary data.</text>
</comment>
<evidence type="ECO:0000256" key="4">
    <source>
        <dbReference type="ARBA" id="ARBA00022490"/>
    </source>
</evidence>
<dbReference type="GO" id="GO:0003755">
    <property type="term" value="F:peptidyl-prolyl cis-trans isomerase activity"/>
    <property type="evidence" value="ECO:0007669"/>
    <property type="project" value="UniProtKB-UniRule"/>
</dbReference>
<comment type="subcellular location">
    <subcellularLocation>
        <location evidence="2">Cytoplasm</location>
    </subcellularLocation>
</comment>
<organism evidence="12 13">
    <name type="scientific">Phormidesmis priestleyi ULC007</name>
    <dbReference type="NCBI Taxonomy" id="1920490"/>
    <lineage>
        <taxon>Bacteria</taxon>
        <taxon>Bacillati</taxon>
        <taxon>Cyanobacteriota</taxon>
        <taxon>Cyanophyceae</taxon>
        <taxon>Leptolyngbyales</taxon>
        <taxon>Leptolyngbyaceae</taxon>
        <taxon>Phormidesmis</taxon>
    </lineage>
</organism>
<dbReference type="PANTHER" id="PTHR47861">
    <property type="entry name" value="FKBP-TYPE PEPTIDYL-PROLYL CIS-TRANS ISOMERASE SLYD"/>
    <property type="match status" value="1"/>
</dbReference>